<feature type="transmembrane region" description="Helical" evidence="9">
    <location>
        <begin position="298"/>
        <end position="321"/>
    </location>
</feature>
<evidence type="ECO:0000313" key="10">
    <source>
        <dbReference type="EMBL" id="HIV62468.1"/>
    </source>
</evidence>
<dbReference type="GO" id="GO:0005886">
    <property type="term" value="C:plasma membrane"/>
    <property type="evidence" value="ECO:0007669"/>
    <property type="project" value="UniProtKB-SubCell"/>
</dbReference>
<reference evidence="10" key="2">
    <citation type="submission" date="2021-04" db="EMBL/GenBank/DDBJ databases">
        <authorList>
            <person name="Gilroy R."/>
        </authorList>
    </citation>
    <scope>NUCLEOTIDE SEQUENCE</scope>
    <source>
        <strain evidence="10">CHK193-4272</strain>
    </source>
</reference>
<evidence type="ECO:0000256" key="7">
    <source>
        <dbReference type="ARBA" id="ARBA00023136"/>
    </source>
</evidence>
<dbReference type="Pfam" id="PF01594">
    <property type="entry name" value="AI-2E_transport"/>
    <property type="match status" value="1"/>
</dbReference>
<dbReference type="GO" id="GO:0055085">
    <property type="term" value="P:transmembrane transport"/>
    <property type="evidence" value="ECO:0007669"/>
    <property type="project" value="TreeGrafter"/>
</dbReference>
<comment type="similarity">
    <text evidence="2">Belongs to the autoinducer-2 exporter (AI-2E) (TC 2.A.86) family.</text>
</comment>
<dbReference type="PANTHER" id="PTHR21716">
    <property type="entry name" value="TRANSMEMBRANE PROTEIN"/>
    <property type="match status" value="1"/>
</dbReference>
<dbReference type="Proteomes" id="UP000886808">
    <property type="component" value="Unassembled WGS sequence"/>
</dbReference>
<proteinExistence type="inferred from homology"/>
<feature type="transmembrane region" description="Helical" evidence="9">
    <location>
        <begin position="183"/>
        <end position="205"/>
    </location>
</feature>
<feature type="transmembrane region" description="Helical" evidence="9">
    <location>
        <begin position="341"/>
        <end position="372"/>
    </location>
</feature>
<evidence type="ECO:0000256" key="6">
    <source>
        <dbReference type="ARBA" id="ARBA00022989"/>
    </source>
</evidence>
<accession>A0A9D1PJ81</accession>
<name>A0A9D1PJ81_9FIRM</name>
<evidence type="ECO:0000256" key="1">
    <source>
        <dbReference type="ARBA" id="ARBA00004651"/>
    </source>
</evidence>
<keyword evidence="6 9" id="KW-1133">Transmembrane helix</keyword>
<feature type="transmembrane region" description="Helical" evidence="9">
    <location>
        <begin position="270"/>
        <end position="291"/>
    </location>
</feature>
<comment type="subcellular location">
    <subcellularLocation>
        <location evidence="1">Cell membrane</location>
        <topology evidence="1">Multi-pass membrane protein</topology>
    </subcellularLocation>
</comment>
<organism evidence="10 11">
    <name type="scientific">Candidatus Butyricicoccus avistercoris</name>
    <dbReference type="NCBI Taxonomy" id="2838518"/>
    <lineage>
        <taxon>Bacteria</taxon>
        <taxon>Bacillati</taxon>
        <taxon>Bacillota</taxon>
        <taxon>Clostridia</taxon>
        <taxon>Eubacteriales</taxon>
        <taxon>Butyricicoccaceae</taxon>
        <taxon>Butyricicoccus</taxon>
    </lineage>
</organism>
<keyword evidence="3" id="KW-0813">Transport</keyword>
<dbReference type="EMBL" id="DXIE01000035">
    <property type="protein sequence ID" value="HIV62468.1"/>
    <property type="molecule type" value="Genomic_DNA"/>
</dbReference>
<dbReference type="PANTHER" id="PTHR21716:SF53">
    <property type="entry name" value="PERMEASE PERM-RELATED"/>
    <property type="match status" value="1"/>
</dbReference>
<keyword evidence="5 9" id="KW-0812">Transmembrane</keyword>
<feature type="transmembrane region" description="Helical" evidence="9">
    <location>
        <begin position="12"/>
        <end position="30"/>
    </location>
</feature>
<dbReference type="AlphaFoldDB" id="A0A9D1PJ81"/>
<comment type="caution">
    <text evidence="10">The sequence shown here is derived from an EMBL/GenBank/DDBJ whole genome shotgun (WGS) entry which is preliminary data.</text>
</comment>
<evidence type="ECO:0000256" key="4">
    <source>
        <dbReference type="ARBA" id="ARBA00022475"/>
    </source>
</evidence>
<sequence length="422" mass="47369">MKKSFQSPYFKWGLTAFLVIFFSICFFFSIFKMSGLFSAIKTFIGILKPFIYGAVLAYFVLPIYNLLVKKSLPYTKKVFKSEQKALSWTKMLCSIISVFFLIAIISGLISMVLPELATSILGLSTAMPDYLTELSDWLNITLKDNVDLQNNLMRIYNQFSDLAIAWMQNDMLPKMIELMGGSLLGTVNMLKNVVVGIIIAIYMLCSKDLFAAQAKKMIYSIFSTKRANLIVKNFRFVHKVFGGFITGKLLDSFIIGVITFFAMTILNMPYIILISVVIGVTNFIPFFGPFIGAIPCSLLVLMIDPIQCVYFVIFILILQQFDGNILGPKILGDSTGLSSFWVMFAILIAGGLFGFVGMLIGVPLFAVLYSLISTLINHSLSEKNLPTKTDSYMFTDHINPETNEPVFFEDEKPKQENSISIK</sequence>
<evidence type="ECO:0000256" key="9">
    <source>
        <dbReference type="SAM" id="Phobius"/>
    </source>
</evidence>
<evidence type="ECO:0000256" key="8">
    <source>
        <dbReference type="SAM" id="MobiDB-lite"/>
    </source>
</evidence>
<evidence type="ECO:0000313" key="11">
    <source>
        <dbReference type="Proteomes" id="UP000886808"/>
    </source>
</evidence>
<reference evidence="10" key="1">
    <citation type="journal article" date="2021" name="PeerJ">
        <title>Extensive microbial diversity within the chicken gut microbiome revealed by metagenomics and culture.</title>
        <authorList>
            <person name="Gilroy R."/>
            <person name="Ravi A."/>
            <person name="Getino M."/>
            <person name="Pursley I."/>
            <person name="Horton D.L."/>
            <person name="Alikhan N.F."/>
            <person name="Baker D."/>
            <person name="Gharbi K."/>
            <person name="Hall N."/>
            <person name="Watson M."/>
            <person name="Adriaenssens E.M."/>
            <person name="Foster-Nyarko E."/>
            <person name="Jarju S."/>
            <person name="Secka A."/>
            <person name="Antonio M."/>
            <person name="Oren A."/>
            <person name="Chaudhuri R.R."/>
            <person name="La Ragione R."/>
            <person name="Hildebrand F."/>
            <person name="Pallen M.J."/>
        </authorList>
    </citation>
    <scope>NUCLEOTIDE SEQUENCE</scope>
    <source>
        <strain evidence="10">CHK193-4272</strain>
    </source>
</reference>
<feature type="transmembrane region" description="Helical" evidence="9">
    <location>
        <begin position="50"/>
        <end position="67"/>
    </location>
</feature>
<evidence type="ECO:0000256" key="5">
    <source>
        <dbReference type="ARBA" id="ARBA00022692"/>
    </source>
</evidence>
<keyword evidence="7 9" id="KW-0472">Membrane</keyword>
<keyword evidence="4" id="KW-1003">Cell membrane</keyword>
<feature type="transmembrane region" description="Helical" evidence="9">
    <location>
        <begin position="240"/>
        <end position="264"/>
    </location>
</feature>
<feature type="transmembrane region" description="Helical" evidence="9">
    <location>
        <begin position="88"/>
        <end position="113"/>
    </location>
</feature>
<protein>
    <submittedName>
        <fullName evidence="10">AI-2E family transporter</fullName>
    </submittedName>
</protein>
<dbReference type="InterPro" id="IPR002549">
    <property type="entry name" value="AI-2E-like"/>
</dbReference>
<gene>
    <name evidence="10" type="ORF">H9746_06485</name>
</gene>
<evidence type="ECO:0000256" key="2">
    <source>
        <dbReference type="ARBA" id="ARBA00009773"/>
    </source>
</evidence>
<feature type="region of interest" description="Disordered" evidence="8">
    <location>
        <begin position="403"/>
        <end position="422"/>
    </location>
</feature>
<evidence type="ECO:0000256" key="3">
    <source>
        <dbReference type="ARBA" id="ARBA00022448"/>
    </source>
</evidence>